<dbReference type="Gene3D" id="3.40.710.10">
    <property type="entry name" value="DD-peptidase/beta-lactamase superfamily"/>
    <property type="match status" value="1"/>
</dbReference>
<dbReference type="GO" id="GO:0008800">
    <property type="term" value="F:beta-lactamase activity"/>
    <property type="evidence" value="ECO:0007669"/>
    <property type="project" value="InterPro"/>
</dbReference>
<dbReference type="GO" id="GO:0046677">
    <property type="term" value="P:response to antibiotic"/>
    <property type="evidence" value="ECO:0007669"/>
    <property type="project" value="InterPro"/>
</dbReference>
<evidence type="ECO:0000313" key="4">
    <source>
        <dbReference type="EMBL" id="KKS96441.1"/>
    </source>
</evidence>
<feature type="transmembrane region" description="Helical" evidence="2">
    <location>
        <begin position="21"/>
        <end position="39"/>
    </location>
</feature>
<evidence type="ECO:0000256" key="2">
    <source>
        <dbReference type="SAM" id="Phobius"/>
    </source>
</evidence>
<protein>
    <recommendedName>
        <fullName evidence="3">Beta-lactamase class A catalytic domain-containing protein</fullName>
    </recommendedName>
</protein>
<proteinExistence type="predicted"/>
<evidence type="ECO:0000259" key="3">
    <source>
        <dbReference type="Pfam" id="PF13354"/>
    </source>
</evidence>
<dbReference type="GO" id="GO:0030655">
    <property type="term" value="P:beta-lactam antibiotic catabolic process"/>
    <property type="evidence" value="ECO:0007669"/>
    <property type="project" value="InterPro"/>
</dbReference>
<dbReference type="InterPro" id="IPR000871">
    <property type="entry name" value="Beta-lactam_class-A"/>
</dbReference>
<keyword evidence="2" id="KW-1133">Transmembrane helix</keyword>
<dbReference type="Pfam" id="PF13354">
    <property type="entry name" value="Beta-lactamase2"/>
    <property type="match status" value="1"/>
</dbReference>
<dbReference type="PANTHER" id="PTHR35333">
    <property type="entry name" value="BETA-LACTAMASE"/>
    <property type="match status" value="1"/>
</dbReference>
<dbReference type="EMBL" id="LCFP01000010">
    <property type="protein sequence ID" value="KKS96441.1"/>
    <property type="molecule type" value="Genomic_DNA"/>
</dbReference>
<keyword evidence="2" id="KW-0472">Membrane</keyword>
<reference evidence="4 5" key="1">
    <citation type="journal article" date="2015" name="Nature">
        <title>rRNA introns, odd ribosomes, and small enigmatic genomes across a large radiation of phyla.</title>
        <authorList>
            <person name="Brown C.T."/>
            <person name="Hug L.A."/>
            <person name="Thomas B.C."/>
            <person name="Sharon I."/>
            <person name="Castelle C.J."/>
            <person name="Singh A."/>
            <person name="Wilkins M.J."/>
            <person name="Williams K.H."/>
            <person name="Banfield J.F."/>
        </authorList>
    </citation>
    <scope>NUCLEOTIDE SEQUENCE [LARGE SCALE GENOMIC DNA]</scope>
</reference>
<dbReference type="SUPFAM" id="SSF56601">
    <property type="entry name" value="beta-lactamase/transpeptidase-like"/>
    <property type="match status" value="1"/>
</dbReference>
<name>A0A0G1FN63_9BACT</name>
<feature type="compositionally biased region" description="Low complexity" evidence="1">
    <location>
        <begin position="52"/>
        <end position="67"/>
    </location>
</feature>
<dbReference type="STRING" id="1618443.UV73_C0010G0026"/>
<dbReference type="Proteomes" id="UP000034894">
    <property type="component" value="Unassembled WGS sequence"/>
</dbReference>
<accession>A0A0G1FN63</accession>
<dbReference type="AlphaFoldDB" id="A0A0G1FN63"/>
<keyword evidence="2" id="KW-0812">Transmembrane</keyword>
<dbReference type="InterPro" id="IPR045155">
    <property type="entry name" value="Beta-lactam_cat"/>
</dbReference>
<feature type="domain" description="Beta-lactamase class A catalytic" evidence="3">
    <location>
        <begin position="97"/>
        <end position="298"/>
    </location>
</feature>
<dbReference type="PANTHER" id="PTHR35333:SF3">
    <property type="entry name" value="BETA-LACTAMASE-TYPE TRANSPEPTIDASE FOLD CONTAINING PROTEIN"/>
    <property type="match status" value="1"/>
</dbReference>
<evidence type="ECO:0000256" key="1">
    <source>
        <dbReference type="SAM" id="MobiDB-lite"/>
    </source>
</evidence>
<comment type="caution">
    <text evidence="4">The sequence shown here is derived from an EMBL/GenBank/DDBJ whole genome shotgun (WGS) entry which is preliminary data.</text>
</comment>
<organism evidence="4 5">
    <name type="scientific">Candidatus Gottesmanbacteria bacterium GW2011_GWA2_43_14</name>
    <dbReference type="NCBI Taxonomy" id="1618443"/>
    <lineage>
        <taxon>Bacteria</taxon>
        <taxon>Candidatus Gottesmaniibacteriota</taxon>
    </lineage>
</organism>
<feature type="region of interest" description="Disordered" evidence="1">
    <location>
        <begin position="50"/>
        <end position="69"/>
    </location>
</feature>
<dbReference type="InterPro" id="IPR012338">
    <property type="entry name" value="Beta-lactam/transpept-like"/>
</dbReference>
<evidence type="ECO:0000313" key="5">
    <source>
        <dbReference type="Proteomes" id="UP000034894"/>
    </source>
</evidence>
<sequence length="324" mass="36228">MEKMNYPSFGRNIESKNSRRSRTYLGIIVFLILITIVVVNKAGQVNLVSPMAESNSSPNENKSEAPPTNIEVTRNLDLEGLEKEIAREVAKTQGTFSVYFYDLESGRNFGINEQMQVMAASVNKIPILAALYYKVAKNELDLDRIIVPQAKDIRDYGTGSIQYDPPGTPYSLKTLARLMMEKSDNTAAYILASLVIGLDDIQSLVESWGMTQTDMLSNKTSARDIGIVTIKMYRGEITNSALTREMIDFMDDSDFEDRIPKGVDSQVKVYHKTGDEVRTVHDAGIIDLPGKPYFLAVFATDVVDATITKEKIVLISRIIYENLK</sequence>
<gene>
    <name evidence="4" type="ORF">UV73_C0010G0026</name>
</gene>